<evidence type="ECO:0000259" key="9">
    <source>
        <dbReference type="Pfam" id="PF02518"/>
    </source>
</evidence>
<dbReference type="EMBL" id="CAADIL010000012">
    <property type="protein sequence ID" value="VFR69341.1"/>
    <property type="molecule type" value="Genomic_DNA"/>
</dbReference>
<dbReference type="GO" id="GO:0000155">
    <property type="term" value="F:phosphorelay sensor kinase activity"/>
    <property type="evidence" value="ECO:0007669"/>
    <property type="project" value="InterPro"/>
</dbReference>
<evidence type="ECO:0000259" key="10">
    <source>
        <dbReference type="Pfam" id="PF07695"/>
    </source>
</evidence>
<keyword evidence="8" id="KW-0472">Membrane</keyword>
<dbReference type="InterPro" id="IPR011623">
    <property type="entry name" value="7TMR_DISM_rcpt_extracell_dom1"/>
</dbReference>
<feature type="transmembrane region" description="Helical" evidence="8">
    <location>
        <begin position="281"/>
        <end position="299"/>
    </location>
</feature>
<dbReference type="Pfam" id="PF07730">
    <property type="entry name" value="HisKA_3"/>
    <property type="match status" value="1"/>
</dbReference>
<evidence type="ECO:0000259" key="11">
    <source>
        <dbReference type="Pfam" id="PF07730"/>
    </source>
</evidence>
<proteinExistence type="predicted"/>
<gene>
    <name evidence="12" type="ORF">ANDA3_4003</name>
    <name evidence="13" type="ORF">DAR2_3854</name>
</gene>
<feature type="transmembrane region" description="Helical" evidence="8">
    <location>
        <begin position="336"/>
        <end position="359"/>
    </location>
</feature>
<accession>A0A484T526</accession>
<organism evidence="13">
    <name type="scientific">plant metagenome</name>
    <dbReference type="NCBI Taxonomy" id="1297885"/>
    <lineage>
        <taxon>unclassified sequences</taxon>
        <taxon>metagenomes</taxon>
        <taxon>organismal metagenomes</taxon>
    </lineage>
</organism>
<feature type="domain" description="7TM-DISM receptor extracellular" evidence="10">
    <location>
        <begin position="195"/>
        <end position="369"/>
    </location>
</feature>
<evidence type="ECO:0000256" key="5">
    <source>
        <dbReference type="ARBA" id="ARBA00022741"/>
    </source>
</evidence>
<keyword evidence="5" id="KW-0547">Nucleotide-binding</keyword>
<dbReference type="Pfam" id="PF07695">
    <property type="entry name" value="7TMR-DISM_7TM"/>
    <property type="match status" value="1"/>
</dbReference>
<reference evidence="13" key="1">
    <citation type="submission" date="2019-03" db="EMBL/GenBank/DDBJ databases">
        <authorList>
            <person name="Danneels B."/>
        </authorList>
    </citation>
    <scope>NUCLEOTIDE SEQUENCE</scope>
</reference>
<dbReference type="Gene3D" id="1.20.5.1930">
    <property type="match status" value="1"/>
</dbReference>
<evidence type="ECO:0000256" key="6">
    <source>
        <dbReference type="ARBA" id="ARBA00022777"/>
    </source>
</evidence>
<dbReference type="PANTHER" id="PTHR24421">
    <property type="entry name" value="NITRATE/NITRITE SENSOR PROTEIN NARX-RELATED"/>
    <property type="match status" value="1"/>
</dbReference>
<feature type="domain" description="Signal transduction histidine kinase subgroup 3 dimerisation and phosphoacceptor" evidence="11">
    <location>
        <begin position="430"/>
        <end position="480"/>
    </location>
</feature>
<feature type="transmembrane region" description="Helical" evidence="8">
    <location>
        <begin position="188"/>
        <end position="209"/>
    </location>
</feature>
<feature type="domain" description="Histidine kinase/HSP90-like ATPase" evidence="9">
    <location>
        <begin position="534"/>
        <end position="616"/>
    </location>
</feature>
<evidence type="ECO:0000256" key="3">
    <source>
        <dbReference type="ARBA" id="ARBA00022553"/>
    </source>
</evidence>
<sequence>MRGLGWLGWLWLLLCMPATAAWANPAEAPAQSGCVARILAVHTAADVPGGHRAITTWQKVTLPDDWLRRRPGEGGSVWYRISWDRDCPGDRDNAIALVLQSIVLAGQVYVNDTLLWQDAHQTEPLSRSWNMPRYWLLPEAWLLPGVNTLWIRATSVAGQSLGLGPVHLGAPQAMQQRYDTLWWQNRTLILINIIVSGVMAALFFCIWVVRREQTAYGWYALMSLFWGLFIVNVLLTEPLPLVGTPGMARLNTIALLLSVACFCLFTWRFSDQRLPRTERGLWLLTGGLVVLQLAAPDALAGKAQLLGLVVASTLFVLNGMTFLAHALRTRSREHGLLAACLLALVITNIHDLLAILSIIPSRPPLSPYTSIVITLSLSGILGLRHAHNVQRIARFNEELADNVARARTELADTLAREHALELSHTRLQDRLRIAHDLHDGVGGSLVHMMASVELGEESLARARVLSMLKLLRDDLRQAIDNDASAGVDAPATPQAWIAPVRYRYTQLFDALDMAVTWQVAAQWQARPSALQCLALTRFLEEALTNVIKHSHARQVRVWLEMPAHAVLVLGIEDDGTGFDVAAVRQAGISVGMNSMHTRIARVGGTLAVDSRPGRTVLAARVSL</sequence>
<feature type="transmembrane region" description="Helical" evidence="8">
    <location>
        <begin position="305"/>
        <end position="324"/>
    </location>
</feature>
<keyword evidence="3" id="KW-0597">Phosphoprotein</keyword>
<evidence type="ECO:0000256" key="8">
    <source>
        <dbReference type="SAM" id="Phobius"/>
    </source>
</evidence>
<dbReference type="GO" id="GO:0005524">
    <property type="term" value="F:ATP binding"/>
    <property type="evidence" value="ECO:0007669"/>
    <property type="project" value="UniProtKB-KW"/>
</dbReference>
<comment type="catalytic activity">
    <reaction evidence="1">
        <text>ATP + protein L-histidine = ADP + protein N-phospho-L-histidine.</text>
        <dbReference type="EC" id="2.7.13.3"/>
    </reaction>
</comment>
<feature type="transmembrane region" description="Helical" evidence="8">
    <location>
        <begin position="216"/>
        <end position="235"/>
    </location>
</feature>
<keyword evidence="6" id="KW-0418">Kinase</keyword>
<dbReference type="InterPro" id="IPR011712">
    <property type="entry name" value="Sig_transdc_His_kin_sub3_dim/P"/>
</dbReference>
<evidence type="ECO:0000313" key="13">
    <source>
        <dbReference type="EMBL" id="VFR69341.1"/>
    </source>
</evidence>
<protein>
    <recommendedName>
        <fullName evidence="2">histidine kinase</fullName>
        <ecNumber evidence="2">2.7.13.3</ecNumber>
    </recommendedName>
</protein>
<keyword evidence="8" id="KW-1133">Transmembrane helix</keyword>
<dbReference type="InterPro" id="IPR050482">
    <property type="entry name" value="Sensor_HK_TwoCompSys"/>
</dbReference>
<name>A0A484T526_9ZZZZ</name>
<dbReference type="Gene3D" id="3.30.565.10">
    <property type="entry name" value="Histidine kinase-like ATPase, C-terminal domain"/>
    <property type="match status" value="1"/>
</dbReference>
<dbReference type="InterPro" id="IPR003594">
    <property type="entry name" value="HATPase_dom"/>
</dbReference>
<keyword evidence="7" id="KW-0067">ATP-binding</keyword>
<keyword evidence="4" id="KW-0808">Transferase</keyword>
<evidence type="ECO:0000256" key="2">
    <source>
        <dbReference type="ARBA" id="ARBA00012438"/>
    </source>
</evidence>
<dbReference type="AlphaFoldDB" id="A0A484T526"/>
<keyword evidence="8" id="KW-0812">Transmembrane</keyword>
<evidence type="ECO:0000256" key="4">
    <source>
        <dbReference type="ARBA" id="ARBA00022679"/>
    </source>
</evidence>
<dbReference type="EMBL" id="CAADIC010000014">
    <property type="protein sequence ID" value="VFR30397.1"/>
    <property type="molecule type" value="Genomic_DNA"/>
</dbReference>
<dbReference type="Pfam" id="PF02518">
    <property type="entry name" value="HATPase_c"/>
    <property type="match status" value="1"/>
</dbReference>
<feature type="transmembrane region" description="Helical" evidence="8">
    <location>
        <begin position="247"/>
        <end position="269"/>
    </location>
</feature>
<dbReference type="InterPro" id="IPR036890">
    <property type="entry name" value="HATPase_C_sf"/>
</dbReference>
<dbReference type="CDD" id="cd16917">
    <property type="entry name" value="HATPase_UhpB-NarQ-NarX-like"/>
    <property type="match status" value="1"/>
</dbReference>
<dbReference type="SUPFAM" id="SSF55874">
    <property type="entry name" value="ATPase domain of HSP90 chaperone/DNA topoisomerase II/histidine kinase"/>
    <property type="match status" value="1"/>
</dbReference>
<dbReference type="EC" id="2.7.13.3" evidence="2"/>
<evidence type="ECO:0000313" key="12">
    <source>
        <dbReference type="EMBL" id="VFR30397.1"/>
    </source>
</evidence>
<evidence type="ECO:0000256" key="7">
    <source>
        <dbReference type="ARBA" id="ARBA00022840"/>
    </source>
</evidence>
<evidence type="ECO:0000256" key="1">
    <source>
        <dbReference type="ARBA" id="ARBA00000085"/>
    </source>
</evidence>
<dbReference type="PANTHER" id="PTHR24421:SF10">
    <property type="entry name" value="NITRATE_NITRITE SENSOR PROTEIN NARQ"/>
    <property type="match status" value="1"/>
</dbReference>
<dbReference type="GO" id="GO:0046983">
    <property type="term" value="F:protein dimerization activity"/>
    <property type="evidence" value="ECO:0007669"/>
    <property type="project" value="InterPro"/>
</dbReference>
<dbReference type="GO" id="GO:0016020">
    <property type="term" value="C:membrane"/>
    <property type="evidence" value="ECO:0007669"/>
    <property type="project" value="InterPro"/>
</dbReference>